<dbReference type="PIRSF" id="PIRSF015921">
    <property type="entry name" value="FA_sphinglp_des"/>
    <property type="match status" value="1"/>
</dbReference>
<dbReference type="GO" id="GO:0016717">
    <property type="term" value="F:oxidoreductase activity, acting on paired donors, with oxidation of a pair of donors resulting in the reduction of molecular oxygen to two molecules of water"/>
    <property type="evidence" value="ECO:0007669"/>
    <property type="project" value="TreeGrafter"/>
</dbReference>
<evidence type="ECO:0000313" key="4">
    <source>
        <dbReference type="EMBL" id="NEE03493.1"/>
    </source>
</evidence>
<keyword evidence="5" id="KW-1185">Reference proteome</keyword>
<accession>A0A6L9SEC2</accession>
<gene>
    <name evidence="4" type="ORF">G1H10_25330</name>
</gene>
<dbReference type="Pfam" id="PF00487">
    <property type="entry name" value="FA_desaturase"/>
    <property type="match status" value="1"/>
</dbReference>
<comment type="caution">
    <text evidence="4">The sequence shown here is derived from an EMBL/GenBank/DDBJ whole genome shotgun (WGS) entry which is preliminary data.</text>
</comment>
<evidence type="ECO:0000256" key="1">
    <source>
        <dbReference type="SAM" id="MobiDB-lite"/>
    </source>
</evidence>
<protein>
    <submittedName>
        <fullName evidence="4">Acyl-CoA desaturase</fullName>
    </submittedName>
</protein>
<feature type="compositionally biased region" description="Polar residues" evidence="1">
    <location>
        <begin position="1"/>
        <end position="11"/>
    </location>
</feature>
<dbReference type="PANTHER" id="PTHR19353">
    <property type="entry name" value="FATTY ACID DESATURASE 2"/>
    <property type="match status" value="1"/>
</dbReference>
<dbReference type="Proteomes" id="UP000475214">
    <property type="component" value="Unassembled WGS sequence"/>
</dbReference>
<keyword evidence="2" id="KW-0812">Transmembrane</keyword>
<dbReference type="PANTHER" id="PTHR19353:SF19">
    <property type="entry name" value="DELTA(5) FATTY ACID DESATURASE C-RELATED"/>
    <property type="match status" value="1"/>
</dbReference>
<dbReference type="InterPro" id="IPR005804">
    <property type="entry name" value="FA_desaturase_dom"/>
</dbReference>
<evidence type="ECO:0000313" key="5">
    <source>
        <dbReference type="Proteomes" id="UP000475214"/>
    </source>
</evidence>
<dbReference type="CDD" id="cd03506">
    <property type="entry name" value="Delta6-FADS-like"/>
    <property type="match status" value="1"/>
</dbReference>
<feature type="transmembrane region" description="Helical" evidence="2">
    <location>
        <begin position="129"/>
        <end position="146"/>
    </location>
</feature>
<reference evidence="4 5" key="1">
    <citation type="submission" date="2020-02" db="EMBL/GenBank/DDBJ databases">
        <authorList>
            <person name="Li X.-J."/>
            <person name="Han X.-M."/>
        </authorList>
    </citation>
    <scope>NUCLEOTIDE SEQUENCE [LARGE SCALE GENOMIC DNA]</scope>
    <source>
        <strain evidence="4 5">CCTCC AB 2017055</strain>
    </source>
</reference>
<keyword evidence="2" id="KW-0472">Membrane</keyword>
<dbReference type="GO" id="GO:0016020">
    <property type="term" value="C:membrane"/>
    <property type="evidence" value="ECO:0007669"/>
    <property type="project" value="TreeGrafter"/>
</dbReference>
<evidence type="ECO:0000259" key="3">
    <source>
        <dbReference type="Pfam" id="PF00487"/>
    </source>
</evidence>
<sequence>MKSNSPSTTSGFDALEGGPSGPVSGADGPARRPRGSAERRYTSEYAELSRQVRAARLLRRRPLFYLLRVVVLVLLFAATGWAFLALGDSWWQLATAAVLGLLLTQVAYLSHDAAHRQIFSSGKWNERAALLLGDVVVGLSYGWWMSKHSRHHANPNKVDVDPDIEPAALVFSPDEAAARHGRRSFSSWWVKRQGTLFFPLLLLAGLNLHVSSIRTVFGRGHVKHRAFEIPVLVARLTLYPVVLFAVLSPGLAVAFLGVQLAVFGLSMGSSFAPNHKGMPVVPRDLSVDFLRRQVLTSRNVRGGRFVDIAMGGLNYQIEHHLFPNMPLPGLRAAQPMVKQFCAEHGIAYTEAGLVESWRIVVRHLNRVGRADLDPFQCPLAAQLRAPV</sequence>
<dbReference type="GO" id="GO:0008610">
    <property type="term" value="P:lipid biosynthetic process"/>
    <property type="evidence" value="ECO:0007669"/>
    <property type="project" value="UniProtKB-ARBA"/>
</dbReference>
<organism evidence="4 5">
    <name type="scientific">Phytoactinopolyspora halotolerans</name>
    <dbReference type="NCBI Taxonomy" id="1981512"/>
    <lineage>
        <taxon>Bacteria</taxon>
        <taxon>Bacillati</taxon>
        <taxon>Actinomycetota</taxon>
        <taxon>Actinomycetes</taxon>
        <taxon>Jiangellales</taxon>
        <taxon>Jiangellaceae</taxon>
        <taxon>Phytoactinopolyspora</taxon>
    </lineage>
</organism>
<keyword evidence="2" id="KW-1133">Transmembrane helix</keyword>
<dbReference type="RefSeq" id="WP_163743211.1">
    <property type="nucleotide sequence ID" value="NZ_JAAGOA010000023.1"/>
</dbReference>
<dbReference type="InterPro" id="IPR012171">
    <property type="entry name" value="Fatty_acid_desaturase"/>
</dbReference>
<name>A0A6L9SEC2_9ACTN</name>
<feature type="transmembrane region" description="Helical" evidence="2">
    <location>
        <begin position="90"/>
        <end position="109"/>
    </location>
</feature>
<feature type="region of interest" description="Disordered" evidence="1">
    <location>
        <begin position="1"/>
        <end position="38"/>
    </location>
</feature>
<evidence type="ECO:0000256" key="2">
    <source>
        <dbReference type="SAM" id="Phobius"/>
    </source>
</evidence>
<feature type="transmembrane region" description="Helical" evidence="2">
    <location>
        <begin position="196"/>
        <end position="217"/>
    </location>
</feature>
<feature type="domain" description="Fatty acid desaturase" evidence="3">
    <location>
        <begin position="89"/>
        <end position="350"/>
    </location>
</feature>
<feature type="transmembrane region" description="Helical" evidence="2">
    <location>
        <begin position="63"/>
        <end position="84"/>
    </location>
</feature>
<dbReference type="AlphaFoldDB" id="A0A6L9SEC2"/>
<proteinExistence type="predicted"/>
<dbReference type="EMBL" id="JAAGOA010000023">
    <property type="protein sequence ID" value="NEE03493.1"/>
    <property type="molecule type" value="Genomic_DNA"/>
</dbReference>